<name>A0ACC2U2Q7_9FUNG</name>
<organism evidence="1 2">
    <name type="scientific">Entomophthora muscae</name>
    <dbReference type="NCBI Taxonomy" id="34485"/>
    <lineage>
        <taxon>Eukaryota</taxon>
        <taxon>Fungi</taxon>
        <taxon>Fungi incertae sedis</taxon>
        <taxon>Zoopagomycota</taxon>
        <taxon>Entomophthoromycotina</taxon>
        <taxon>Entomophthoromycetes</taxon>
        <taxon>Entomophthorales</taxon>
        <taxon>Entomophthoraceae</taxon>
        <taxon>Entomophthora</taxon>
    </lineage>
</organism>
<dbReference type="Proteomes" id="UP001165960">
    <property type="component" value="Unassembled WGS sequence"/>
</dbReference>
<accession>A0ACC2U2Q7</accession>
<evidence type="ECO:0000313" key="2">
    <source>
        <dbReference type="Proteomes" id="UP001165960"/>
    </source>
</evidence>
<keyword evidence="2" id="KW-1185">Reference proteome</keyword>
<gene>
    <name evidence="1" type="ORF">DSO57_1017985</name>
</gene>
<dbReference type="EMBL" id="QTSX02001497">
    <property type="protein sequence ID" value="KAJ9081123.1"/>
    <property type="molecule type" value="Genomic_DNA"/>
</dbReference>
<protein>
    <submittedName>
        <fullName evidence="1">Uncharacterized protein</fullName>
    </submittedName>
</protein>
<sequence length="156" mass="17926">MPWAWVTKGDGVFRLNAMSSFDPISRAVALSLSPARIPLCPFPEELADVLSCTFDPFTQYRPADRMERFLQSSYEATVDFLTTYQEPVIPFFDVATISYPEDAINQRDTPLKKELPSRRTTPPRRALSALPIKRLNTLRRKFLSMFHKSESKVRPL</sequence>
<evidence type="ECO:0000313" key="1">
    <source>
        <dbReference type="EMBL" id="KAJ9081123.1"/>
    </source>
</evidence>
<comment type="caution">
    <text evidence="1">The sequence shown here is derived from an EMBL/GenBank/DDBJ whole genome shotgun (WGS) entry which is preliminary data.</text>
</comment>
<proteinExistence type="predicted"/>
<reference evidence="1" key="1">
    <citation type="submission" date="2022-04" db="EMBL/GenBank/DDBJ databases">
        <title>Genome of the entomopathogenic fungus Entomophthora muscae.</title>
        <authorList>
            <person name="Elya C."/>
            <person name="Lovett B.R."/>
            <person name="Lee E."/>
            <person name="Macias A.M."/>
            <person name="Hajek A.E."/>
            <person name="De Bivort B.L."/>
            <person name="Kasson M.T."/>
            <person name="De Fine Licht H.H."/>
            <person name="Stajich J.E."/>
        </authorList>
    </citation>
    <scope>NUCLEOTIDE SEQUENCE</scope>
    <source>
        <strain evidence="1">Berkeley</strain>
    </source>
</reference>